<comment type="caution">
    <text evidence="1">The sequence shown here is derived from an EMBL/GenBank/DDBJ whole genome shotgun (WGS) entry which is preliminary data.</text>
</comment>
<keyword evidence="2" id="KW-1185">Reference proteome</keyword>
<protein>
    <submittedName>
        <fullName evidence="1">Plasmid maintenance system killer protein</fullName>
    </submittedName>
</protein>
<dbReference type="AlphaFoldDB" id="A0A916Y4I9"/>
<name>A0A916Y4I9_9MICO</name>
<dbReference type="InterPro" id="IPR035093">
    <property type="entry name" value="RelE/ParE_toxin_dom_sf"/>
</dbReference>
<gene>
    <name evidence="1" type="ORF">GCM10010915_08480</name>
</gene>
<sequence>MIRSFADSRTAKVWNREKPGKMSLELTRRAHRKLLILNRAATLNDLRVPPGNHLEKLAGGRAGQHSIRVNKQFRICFRWTESGPADVEITDYH</sequence>
<dbReference type="PANTHER" id="PTHR40266:SF2">
    <property type="entry name" value="TOXIN HIGB-1"/>
    <property type="match status" value="1"/>
</dbReference>
<reference evidence="1" key="2">
    <citation type="submission" date="2020-09" db="EMBL/GenBank/DDBJ databases">
        <authorList>
            <person name="Sun Q."/>
            <person name="Zhou Y."/>
        </authorList>
    </citation>
    <scope>NUCLEOTIDE SEQUENCE</scope>
    <source>
        <strain evidence="1">CGMCC 1.15152</strain>
    </source>
</reference>
<reference evidence="1" key="1">
    <citation type="journal article" date="2014" name="Int. J. Syst. Evol. Microbiol.">
        <title>Complete genome sequence of Corynebacterium casei LMG S-19264T (=DSM 44701T), isolated from a smear-ripened cheese.</title>
        <authorList>
            <consortium name="US DOE Joint Genome Institute (JGI-PGF)"/>
            <person name="Walter F."/>
            <person name="Albersmeier A."/>
            <person name="Kalinowski J."/>
            <person name="Ruckert C."/>
        </authorList>
    </citation>
    <scope>NUCLEOTIDE SEQUENCE</scope>
    <source>
        <strain evidence="1">CGMCC 1.15152</strain>
    </source>
</reference>
<dbReference type="SUPFAM" id="SSF143011">
    <property type="entry name" value="RelE-like"/>
    <property type="match status" value="1"/>
</dbReference>
<organism evidence="1 2">
    <name type="scientific">Microbacterium faecale</name>
    <dbReference type="NCBI Taxonomy" id="1804630"/>
    <lineage>
        <taxon>Bacteria</taxon>
        <taxon>Bacillati</taxon>
        <taxon>Actinomycetota</taxon>
        <taxon>Actinomycetes</taxon>
        <taxon>Micrococcales</taxon>
        <taxon>Microbacteriaceae</taxon>
        <taxon>Microbacterium</taxon>
    </lineage>
</organism>
<evidence type="ECO:0000313" key="1">
    <source>
        <dbReference type="EMBL" id="GGD30491.1"/>
    </source>
</evidence>
<accession>A0A916Y4I9</accession>
<dbReference type="PANTHER" id="PTHR40266">
    <property type="entry name" value="TOXIN HIGB-1"/>
    <property type="match status" value="1"/>
</dbReference>
<dbReference type="Proteomes" id="UP000633205">
    <property type="component" value="Unassembled WGS sequence"/>
</dbReference>
<dbReference type="InterPro" id="IPR007711">
    <property type="entry name" value="HigB-1"/>
</dbReference>
<dbReference type="Gene3D" id="3.30.2310.20">
    <property type="entry name" value="RelE-like"/>
    <property type="match status" value="1"/>
</dbReference>
<dbReference type="EMBL" id="BMHO01000001">
    <property type="protein sequence ID" value="GGD30491.1"/>
    <property type="molecule type" value="Genomic_DNA"/>
</dbReference>
<dbReference type="RefSeq" id="WP_188711046.1">
    <property type="nucleotide sequence ID" value="NZ_BMHO01000001.1"/>
</dbReference>
<evidence type="ECO:0000313" key="2">
    <source>
        <dbReference type="Proteomes" id="UP000633205"/>
    </source>
</evidence>
<dbReference type="Pfam" id="PF05015">
    <property type="entry name" value="HigB-like_toxin"/>
    <property type="match status" value="1"/>
</dbReference>
<proteinExistence type="predicted"/>